<feature type="transmembrane region" description="Helical" evidence="17">
    <location>
        <begin position="92"/>
        <end position="113"/>
    </location>
</feature>
<evidence type="ECO:0000256" key="10">
    <source>
        <dbReference type="ARBA" id="ARBA00022989"/>
    </source>
</evidence>
<evidence type="ECO:0000256" key="11">
    <source>
        <dbReference type="ARBA" id="ARBA00023098"/>
    </source>
</evidence>
<keyword evidence="9 17" id="KW-0812">Transmembrane</keyword>
<dbReference type="EC" id="2.7.8.8" evidence="5"/>
<reference evidence="18" key="2">
    <citation type="submission" date="2012-02" db="EMBL/GenBank/DDBJ databases">
        <authorList>
            <person name="Genoscope - CEA"/>
        </authorList>
    </citation>
    <scope>NUCLEOTIDE SEQUENCE</scope>
</reference>
<dbReference type="InterPro" id="IPR048254">
    <property type="entry name" value="CDP_ALCOHOL_P_TRANSF_CS"/>
</dbReference>
<feature type="transmembrane region" description="Helical" evidence="17">
    <location>
        <begin position="203"/>
        <end position="219"/>
    </location>
</feature>
<reference evidence="18" key="1">
    <citation type="journal article" date="2012" name="Environ. Microbiol.">
        <title>Genomic content of uncultured Bacteroidetes from contrasting oceanic provinces in the North Atlantic Ocean.</title>
        <authorList>
            <person name="Gomez-Pereira P.R."/>
            <person name="Schuler M."/>
            <person name="Fuchs B.M."/>
            <person name="Bennke C."/>
            <person name="Teeling H."/>
            <person name="Waldmann J."/>
            <person name="Richter M."/>
            <person name="Barbe V."/>
            <person name="Bataille E."/>
            <person name="Glockner F.O."/>
            <person name="Amann R."/>
        </authorList>
    </citation>
    <scope>NUCLEOTIDE SEQUENCE</scope>
</reference>
<feature type="transmembrane region" description="Helical" evidence="17">
    <location>
        <begin position="151"/>
        <end position="169"/>
    </location>
</feature>
<dbReference type="EMBL" id="FO117595">
    <property type="protein sequence ID" value="CCG00012.1"/>
    <property type="molecule type" value="Genomic_DNA"/>
</dbReference>
<keyword evidence="8 16" id="KW-0808">Transferase</keyword>
<evidence type="ECO:0000256" key="14">
    <source>
        <dbReference type="ARBA" id="ARBA00023264"/>
    </source>
</evidence>
<protein>
    <recommendedName>
        <fullName evidence="6">CDP-diacylglycerol--serine O-phosphatidyltransferase</fullName>
        <ecNumber evidence="5">2.7.8.8</ecNumber>
    </recommendedName>
    <alternativeName>
        <fullName evidence="15">Phosphatidylserine synthase</fullName>
    </alternativeName>
</protein>
<dbReference type="InterPro" id="IPR043130">
    <property type="entry name" value="CDP-OH_PTrfase_TM_dom"/>
</dbReference>
<feature type="transmembrane region" description="Helical" evidence="17">
    <location>
        <begin position="181"/>
        <end position="197"/>
    </location>
</feature>
<dbReference type="GO" id="GO:0016020">
    <property type="term" value="C:membrane"/>
    <property type="evidence" value="ECO:0007669"/>
    <property type="project" value="UniProtKB-SubCell"/>
</dbReference>
<keyword evidence="12 17" id="KW-0472">Membrane</keyword>
<dbReference type="GO" id="GO:0003882">
    <property type="term" value="F:CDP-diacylglycerol-serine O-phosphatidyltransferase activity"/>
    <property type="evidence" value="ECO:0007669"/>
    <property type="project" value="UniProtKB-EC"/>
</dbReference>
<evidence type="ECO:0000256" key="4">
    <source>
        <dbReference type="ARBA" id="ARBA00010441"/>
    </source>
</evidence>
<evidence type="ECO:0000256" key="6">
    <source>
        <dbReference type="ARBA" id="ARBA00017171"/>
    </source>
</evidence>
<comment type="subcellular location">
    <subcellularLocation>
        <location evidence="3">Endomembrane system</location>
    </subcellularLocation>
    <subcellularLocation>
        <location evidence="2">Membrane</location>
        <topology evidence="2">Multi-pass membrane protein</topology>
    </subcellularLocation>
</comment>
<evidence type="ECO:0000256" key="13">
    <source>
        <dbReference type="ARBA" id="ARBA00023209"/>
    </source>
</evidence>
<dbReference type="GO" id="GO:0008654">
    <property type="term" value="P:phospholipid biosynthetic process"/>
    <property type="evidence" value="ECO:0007669"/>
    <property type="project" value="UniProtKB-KW"/>
</dbReference>
<name>H6RG51_9BACT</name>
<dbReference type="Pfam" id="PF01066">
    <property type="entry name" value="CDP-OH_P_transf"/>
    <property type="match status" value="1"/>
</dbReference>
<dbReference type="PROSITE" id="PS51257">
    <property type="entry name" value="PROKAR_LIPOPROTEIN"/>
    <property type="match status" value="1"/>
</dbReference>
<evidence type="ECO:0000256" key="7">
    <source>
        <dbReference type="ARBA" id="ARBA00022516"/>
    </source>
</evidence>
<evidence type="ECO:0000256" key="12">
    <source>
        <dbReference type="ARBA" id="ARBA00023136"/>
    </source>
</evidence>
<organism evidence="18">
    <name type="scientific">uncultured Flavobacteriia bacterium</name>
    <dbReference type="NCBI Taxonomy" id="212695"/>
    <lineage>
        <taxon>Bacteria</taxon>
        <taxon>Pseudomonadati</taxon>
        <taxon>Bacteroidota</taxon>
        <taxon>Flavobacteriia</taxon>
        <taxon>environmental samples</taxon>
    </lineage>
</organism>
<keyword evidence="10 17" id="KW-1133">Transmembrane helix</keyword>
<keyword evidence="13" id="KW-0594">Phospholipid biosynthesis</keyword>
<evidence type="ECO:0000256" key="2">
    <source>
        <dbReference type="ARBA" id="ARBA00004141"/>
    </source>
</evidence>
<proteinExistence type="inferred from homology"/>
<keyword evidence="7" id="KW-0444">Lipid biosynthesis</keyword>
<comment type="similarity">
    <text evidence="4 16">Belongs to the CDP-alcohol phosphatidyltransferase class-I family.</text>
</comment>
<dbReference type="GO" id="GO:0012505">
    <property type="term" value="C:endomembrane system"/>
    <property type="evidence" value="ECO:0007669"/>
    <property type="project" value="UniProtKB-SubCell"/>
</dbReference>
<keyword evidence="11" id="KW-0443">Lipid metabolism</keyword>
<dbReference type="AlphaFoldDB" id="H6RG51"/>
<accession>H6RG51</accession>
<dbReference type="PROSITE" id="PS00379">
    <property type="entry name" value="CDP_ALCOHOL_P_TRANSF"/>
    <property type="match status" value="1"/>
</dbReference>
<evidence type="ECO:0000256" key="9">
    <source>
        <dbReference type="ARBA" id="ARBA00022692"/>
    </source>
</evidence>
<evidence type="ECO:0000256" key="3">
    <source>
        <dbReference type="ARBA" id="ARBA00004308"/>
    </source>
</evidence>
<comment type="catalytic activity">
    <reaction evidence="1">
        <text>a CDP-1,2-diacyl-sn-glycerol + L-serine = a 1,2-diacyl-sn-glycero-3-phospho-L-serine + CMP + H(+)</text>
        <dbReference type="Rhea" id="RHEA:16913"/>
        <dbReference type="ChEBI" id="CHEBI:15378"/>
        <dbReference type="ChEBI" id="CHEBI:33384"/>
        <dbReference type="ChEBI" id="CHEBI:57262"/>
        <dbReference type="ChEBI" id="CHEBI:58332"/>
        <dbReference type="ChEBI" id="CHEBI:60377"/>
        <dbReference type="EC" id="2.7.8.8"/>
    </reaction>
</comment>
<gene>
    <name evidence="18" type="ORF">VIS_S3CFB50040</name>
</gene>
<dbReference type="Gene3D" id="1.20.120.1760">
    <property type="match status" value="1"/>
</dbReference>
<keyword evidence="14" id="KW-1208">Phospholipid metabolism</keyword>
<evidence type="ECO:0000256" key="15">
    <source>
        <dbReference type="ARBA" id="ARBA00032361"/>
    </source>
</evidence>
<evidence type="ECO:0000256" key="17">
    <source>
        <dbReference type="SAM" id="Phobius"/>
    </source>
</evidence>
<evidence type="ECO:0000256" key="5">
    <source>
        <dbReference type="ARBA" id="ARBA00013174"/>
    </source>
</evidence>
<feature type="transmembrane region" description="Helical" evidence="17">
    <location>
        <begin position="67"/>
        <end position="86"/>
    </location>
</feature>
<sequence>MRFKSFIPNTLTLLNALSGCMALLSVFSQDYKMTLTWILIGVFFDSMDGLFARGLKVTSEIGKQLDSLSDVISFGVVPGFFLNYYLAENLPYDYVFLSPLGFLVTLAAVYRLARFNITPSSQLDFEGMPTPAFALFVVGIPFLPIDVNYEIVVLATSFLALLMVSKLMLPSQKFVHGKPSGFALIFTLIVIPMLVFYKAEALSAVILSYGFFGTIYMRIKG</sequence>
<dbReference type="InterPro" id="IPR004533">
    <property type="entry name" value="CDP-diaglyc--ser_O-PTrfase"/>
</dbReference>
<dbReference type="NCBIfam" id="TIGR00473">
    <property type="entry name" value="pssA"/>
    <property type="match status" value="1"/>
</dbReference>
<evidence type="ECO:0000313" key="18">
    <source>
        <dbReference type="EMBL" id="CCG00012.1"/>
    </source>
</evidence>
<evidence type="ECO:0000256" key="8">
    <source>
        <dbReference type="ARBA" id="ARBA00022679"/>
    </source>
</evidence>
<evidence type="ECO:0000256" key="16">
    <source>
        <dbReference type="RuleBase" id="RU003750"/>
    </source>
</evidence>
<dbReference type="InterPro" id="IPR000462">
    <property type="entry name" value="CDP-OH_P_trans"/>
</dbReference>
<evidence type="ECO:0000256" key="1">
    <source>
        <dbReference type="ARBA" id="ARBA00000287"/>
    </source>
</evidence>